<gene>
    <name evidence="3" type="ORF">ACHAXA_001074</name>
</gene>
<protein>
    <recommendedName>
        <fullName evidence="5">Transmembrane protein</fullName>
    </recommendedName>
</protein>
<feature type="compositionally biased region" description="Basic and acidic residues" evidence="1">
    <location>
        <begin position="203"/>
        <end position="217"/>
    </location>
</feature>
<organism evidence="3 4">
    <name type="scientific">Cyclostephanos tholiformis</name>
    <dbReference type="NCBI Taxonomy" id="382380"/>
    <lineage>
        <taxon>Eukaryota</taxon>
        <taxon>Sar</taxon>
        <taxon>Stramenopiles</taxon>
        <taxon>Ochrophyta</taxon>
        <taxon>Bacillariophyta</taxon>
        <taxon>Coscinodiscophyceae</taxon>
        <taxon>Thalassiosirophycidae</taxon>
        <taxon>Stephanodiscales</taxon>
        <taxon>Stephanodiscaceae</taxon>
        <taxon>Cyclostephanos</taxon>
    </lineage>
</organism>
<feature type="compositionally biased region" description="Basic and acidic residues" evidence="1">
    <location>
        <begin position="226"/>
        <end position="236"/>
    </location>
</feature>
<evidence type="ECO:0008006" key="5">
    <source>
        <dbReference type="Google" id="ProtNLM"/>
    </source>
</evidence>
<feature type="compositionally biased region" description="Basic residues" evidence="1">
    <location>
        <begin position="162"/>
        <end position="173"/>
    </location>
</feature>
<keyword evidence="2" id="KW-0472">Membrane</keyword>
<keyword evidence="4" id="KW-1185">Reference proteome</keyword>
<name>A0ABD3R3S4_9STRA</name>
<dbReference type="Proteomes" id="UP001530377">
    <property type="component" value="Unassembled WGS sequence"/>
</dbReference>
<reference evidence="3 4" key="1">
    <citation type="submission" date="2024-10" db="EMBL/GenBank/DDBJ databases">
        <title>Updated reference genomes for cyclostephanoid diatoms.</title>
        <authorList>
            <person name="Roberts W.R."/>
            <person name="Alverson A.J."/>
        </authorList>
    </citation>
    <scope>NUCLEOTIDE SEQUENCE [LARGE SCALE GENOMIC DNA]</scope>
    <source>
        <strain evidence="3 4">AJA228-03</strain>
    </source>
</reference>
<proteinExistence type="predicted"/>
<accession>A0ABD3R3S4</accession>
<keyword evidence="2" id="KW-1133">Transmembrane helix</keyword>
<comment type="caution">
    <text evidence="3">The sequence shown here is derived from an EMBL/GenBank/DDBJ whole genome shotgun (WGS) entry which is preliminary data.</text>
</comment>
<sequence>MSSAFTPPDSLSNDDRRTIADVRRAIWINGFFGLGAGTVSGMVGHLVLQRLQRKYMPVNDVTSKKVDAGWIYRFLRPLPPLGRNTFLLSLLGGGALGSFVLSTTAGKNAVHLLHPIFGLGRDENVGKSPYQLAVSEARRREESTIDSSISPTAVKEDVSASRRTRSLRRKDSVKRRLEGGGSLSNAHSNTWPHDDRSEEETEEILRDRALHRAEAWGKRQMTRRQAVQDRIERGRALSDSTGGHWSDKG</sequence>
<feature type="region of interest" description="Disordered" evidence="1">
    <location>
        <begin position="141"/>
        <end position="249"/>
    </location>
</feature>
<evidence type="ECO:0000256" key="1">
    <source>
        <dbReference type="SAM" id="MobiDB-lite"/>
    </source>
</evidence>
<evidence type="ECO:0000313" key="4">
    <source>
        <dbReference type="Proteomes" id="UP001530377"/>
    </source>
</evidence>
<keyword evidence="2" id="KW-0812">Transmembrane</keyword>
<evidence type="ECO:0000313" key="3">
    <source>
        <dbReference type="EMBL" id="KAL3806251.1"/>
    </source>
</evidence>
<evidence type="ECO:0000256" key="2">
    <source>
        <dbReference type="SAM" id="Phobius"/>
    </source>
</evidence>
<dbReference type="AlphaFoldDB" id="A0ABD3R3S4"/>
<dbReference type="EMBL" id="JALLPB020000852">
    <property type="protein sequence ID" value="KAL3806251.1"/>
    <property type="molecule type" value="Genomic_DNA"/>
</dbReference>
<feature type="transmembrane region" description="Helical" evidence="2">
    <location>
        <begin position="26"/>
        <end position="48"/>
    </location>
</feature>